<dbReference type="PRINTS" id="PR00207">
    <property type="entry name" value="FLAGELLIN"/>
</dbReference>
<evidence type="ECO:0000313" key="7">
    <source>
        <dbReference type="Proteomes" id="UP000252023"/>
    </source>
</evidence>
<feature type="domain" description="Flagellin N-terminal" evidence="4">
    <location>
        <begin position="4"/>
        <end position="138"/>
    </location>
</feature>
<gene>
    <name evidence="6" type="ORF">DRW48_05335</name>
</gene>
<keyword evidence="2 3" id="KW-0975">Bacterial flagellum</keyword>
<keyword evidence="6" id="KW-0966">Cell projection</keyword>
<name>A0A344PIH8_9RHOB</name>
<dbReference type="OrthoDB" id="8328560at2"/>
<keyword evidence="6" id="KW-0969">Cilium</keyword>
<dbReference type="PANTHER" id="PTHR42792">
    <property type="entry name" value="FLAGELLIN"/>
    <property type="match status" value="1"/>
</dbReference>
<evidence type="ECO:0000259" key="4">
    <source>
        <dbReference type="Pfam" id="PF00669"/>
    </source>
</evidence>
<protein>
    <recommendedName>
        <fullName evidence="3">Flagellin</fullName>
    </recommendedName>
</protein>
<dbReference type="AlphaFoldDB" id="A0A344PIH8"/>
<feature type="domain" description="Flagellin C-terminal" evidence="5">
    <location>
        <begin position="336"/>
        <end position="415"/>
    </location>
</feature>
<keyword evidence="7" id="KW-1185">Reference proteome</keyword>
<keyword evidence="3" id="KW-0964">Secreted</keyword>
<dbReference type="Pfam" id="PF00669">
    <property type="entry name" value="Flagellin_N"/>
    <property type="match status" value="1"/>
</dbReference>
<dbReference type="Pfam" id="PF00700">
    <property type="entry name" value="Flagellin_C"/>
    <property type="match status" value="1"/>
</dbReference>
<dbReference type="GO" id="GO:0009288">
    <property type="term" value="C:bacterial-type flagellum"/>
    <property type="evidence" value="ECO:0007669"/>
    <property type="project" value="UniProtKB-SubCell"/>
</dbReference>
<comment type="subcellular location">
    <subcellularLocation>
        <location evidence="3">Secreted</location>
    </subcellularLocation>
    <subcellularLocation>
        <location evidence="3">Bacterial flagellum</location>
    </subcellularLocation>
</comment>
<dbReference type="EMBL" id="CP030918">
    <property type="protein sequence ID" value="AXC49183.1"/>
    <property type="molecule type" value="Genomic_DNA"/>
</dbReference>
<reference evidence="7" key="1">
    <citation type="submission" date="2018-07" db="EMBL/GenBank/DDBJ databases">
        <title>Genome sequencing of Paracoccus sp. SC2-6.</title>
        <authorList>
            <person name="Heo J."/>
            <person name="Kim S.-J."/>
            <person name="Kwon S.-W."/>
        </authorList>
    </citation>
    <scope>NUCLEOTIDE SEQUENCE [LARGE SCALE GENOMIC DNA]</scope>
    <source>
        <strain evidence="7">SC2-6</strain>
    </source>
</reference>
<dbReference type="GO" id="GO:0005198">
    <property type="term" value="F:structural molecule activity"/>
    <property type="evidence" value="ECO:0007669"/>
    <property type="project" value="UniProtKB-UniRule"/>
</dbReference>
<dbReference type="InterPro" id="IPR001029">
    <property type="entry name" value="Flagellin_N"/>
</dbReference>
<comment type="function">
    <text evidence="3">Flagellin is the subunit protein which polymerizes to form the filaments of bacterial flagella.</text>
</comment>
<dbReference type="InterPro" id="IPR046358">
    <property type="entry name" value="Flagellin_C"/>
</dbReference>
<evidence type="ECO:0000256" key="1">
    <source>
        <dbReference type="ARBA" id="ARBA00005709"/>
    </source>
</evidence>
<organism evidence="6 7">
    <name type="scientific">Paracoccus suum</name>
    <dbReference type="NCBI Taxonomy" id="2259340"/>
    <lineage>
        <taxon>Bacteria</taxon>
        <taxon>Pseudomonadati</taxon>
        <taxon>Pseudomonadota</taxon>
        <taxon>Alphaproteobacteria</taxon>
        <taxon>Rhodobacterales</taxon>
        <taxon>Paracoccaceae</taxon>
        <taxon>Paracoccus</taxon>
    </lineage>
</organism>
<dbReference type="PANTHER" id="PTHR42792:SF2">
    <property type="entry name" value="FLAGELLIN"/>
    <property type="match status" value="1"/>
</dbReference>
<dbReference type="Proteomes" id="UP000252023">
    <property type="component" value="Chromosome"/>
</dbReference>
<sequence>MSSILTNNGAMVALQTLKGINASMAKTQSEISTGKSVANAKDNAAVWAISKVMEADVKGFKGISDSLALGASTIAVARNAAESVTDLLTEIKSKVVAAQEKNVDRAKIQTDITALKEQIKTVIGSAQFNGLNLVDGSSSEPLSILSSLDRNSSGVTASHITFDRKDLSVTNTSVAQVFGGTAVTDQTIVANGAAAAGTAATVATGATQTINIASVADGNSYRMVLDDSAAGSKNIIGKRTFEYVANPSDSMESVAANLTSQISRFLGATGATKYSVVRDGDAIKLTNNSGADLSVLAESATGGTAASTDGSMSALNTIDVTTDAGATGALASIEALLNVSIDAAAAFGSVEKRISIQSDFVGKLGDSLTSGVGSMVDANMEETSARLQALQVQQQLATQSLSIANQAPQALLSLFR</sequence>
<comment type="similarity">
    <text evidence="1 3">Belongs to the bacterial flagellin family.</text>
</comment>
<dbReference type="InterPro" id="IPR001492">
    <property type="entry name" value="Flagellin"/>
</dbReference>
<evidence type="ECO:0000256" key="3">
    <source>
        <dbReference type="RuleBase" id="RU362073"/>
    </source>
</evidence>
<dbReference type="RefSeq" id="WP_114075502.1">
    <property type="nucleotide sequence ID" value="NZ_CP030918.1"/>
</dbReference>
<dbReference type="KEGG" id="pars:DRW48_05335"/>
<dbReference type="GO" id="GO:0005576">
    <property type="term" value="C:extracellular region"/>
    <property type="evidence" value="ECO:0007669"/>
    <property type="project" value="UniProtKB-SubCell"/>
</dbReference>
<accession>A0A344PIH8</accession>
<evidence type="ECO:0000256" key="2">
    <source>
        <dbReference type="ARBA" id="ARBA00023143"/>
    </source>
</evidence>
<dbReference type="SUPFAM" id="SSF64518">
    <property type="entry name" value="Phase 1 flagellin"/>
    <property type="match status" value="1"/>
</dbReference>
<keyword evidence="6" id="KW-0282">Flagellum</keyword>
<evidence type="ECO:0000259" key="5">
    <source>
        <dbReference type="Pfam" id="PF00700"/>
    </source>
</evidence>
<dbReference type="Gene3D" id="1.20.1330.10">
    <property type="entry name" value="f41 fragment of flagellin, N-terminal domain"/>
    <property type="match status" value="2"/>
</dbReference>
<proteinExistence type="inferred from homology"/>
<evidence type="ECO:0000313" key="6">
    <source>
        <dbReference type="EMBL" id="AXC49183.1"/>
    </source>
</evidence>